<evidence type="ECO:0000313" key="3">
    <source>
        <dbReference type="Proteomes" id="UP000071065"/>
    </source>
</evidence>
<name>A0A142BIZ9_9GAMM</name>
<dbReference type="STRING" id="570277.EZMO1_4829"/>
<evidence type="ECO:0000259" key="1">
    <source>
        <dbReference type="Pfam" id="PF00535"/>
    </source>
</evidence>
<dbReference type="KEGG" id="emp:EZMO1_4829"/>
<dbReference type="OrthoDB" id="9815351at2"/>
<dbReference type="SUPFAM" id="SSF53448">
    <property type="entry name" value="Nucleotide-diphospho-sugar transferases"/>
    <property type="match status" value="1"/>
</dbReference>
<feature type="domain" description="Glycosyltransferase 2-like" evidence="1">
    <location>
        <begin position="213"/>
        <end position="334"/>
    </location>
</feature>
<dbReference type="RefSeq" id="WP_051790269.1">
    <property type="nucleotide sequence ID" value="NZ_CP013251.1"/>
</dbReference>
<keyword evidence="2" id="KW-0808">Transferase</keyword>
<dbReference type="InterPro" id="IPR001173">
    <property type="entry name" value="Glyco_trans_2-like"/>
</dbReference>
<dbReference type="Pfam" id="PF00535">
    <property type="entry name" value="Glycos_transf_2"/>
    <property type="match status" value="1"/>
</dbReference>
<dbReference type="GO" id="GO:0016758">
    <property type="term" value="F:hexosyltransferase activity"/>
    <property type="evidence" value="ECO:0007669"/>
    <property type="project" value="UniProtKB-ARBA"/>
</dbReference>
<dbReference type="CDD" id="cd00761">
    <property type="entry name" value="Glyco_tranf_GTA_type"/>
    <property type="match status" value="1"/>
</dbReference>
<proteinExistence type="predicted"/>
<dbReference type="InterPro" id="IPR029044">
    <property type="entry name" value="Nucleotide-diphossugar_trans"/>
</dbReference>
<gene>
    <name evidence="2" type="ORF">EZMO1_4829</name>
</gene>
<accession>A0A142BIZ9</accession>
<dbReference type="Proteomes" id="UP000071065">
    <property type="component" value="Chromosome"/>
</dbReference>
<dbReference type="PANTHER" id="PTHR22916">
    <property type="entry name" value="GLYCOSYLTRANSFERASE"/>
    <property type="match status" value="1"/>
</dbReference>
<protein>
    <submittedName>
        <fullName evidence="2">Glycosyl transferase family protein</fullName>
    </submittedName>
</protein>
<dbReference type="AlphaFoldDB" id="A0A142BIZ9"/>
<reference evidence="2 3" key="1">
    <citation type="journal article" date="2016" name="Front. Microbiol.">
        <title>Genomic Insight into the Host-Endosymbiont Relationship of Endozoicomonas montiporae CL-33(T) with its Coral Host.</title>
        <authorList>
            <person name="Ding J.-Y."/>
            <person name="Shiu J.-H."/>
            <person name="Chen W.-M."/>
            <person name="Chiang Y.-R."/>
            <person name="Tang S.-L."/>
        </authorList>
    </citation>
    <scope>NUCLEOTIDE SEQUENCE [LARGE SCALE GENOMIC DNA]</scope>
    <source>
        <strain evidence="2 3">CL-33</strain>
    </source>
</reference>
<sequence>MIKRLRFWHYFNRNRFANALACLGSEPVPKNDASLWACYRLGLYKTVVQSTCDWRSWRGGYAKAVSFSAVGAHGEAVDHTRRLVSKGVSERQQYSLANALAPFQPDLSLELIKNINAPATLRTALLLANGQSMKACQVAKEVLKCSEQSTPELELYLSNSDQQSPSQQLVTLNNFLAAHGLSALALKNKATAPGPNNLLSLEELPKVSGPLVSILMTTYQSEERVETSIRSLLTQTWENIELIVIDDDSSDRTSEIVQKLVKEDKRIIYIKLPVNVGTYVAKRIGFEHAKGEFVICHDSDDWSHPLKIERQVRPLIENSSLVFTTAHWVRMQDDGIFYARPVHTLLRLNPASPMFRRELVASKAGLWDLVRTGADSEFLARLKLVFGRKAMHRVVEPLTFGAHRPDSLMTAVSTGHGVGGISPVRLDYWESWTRWHIAELNRGLKPKQSDDYSTSRRFLAPDSICVPMTDVRACLAQ</sequence>
<organism evidence="2 3">
    <name type="scientific">Endozoicomonas montiporae CL-33</name>
    <dbReference type="NCBI Taxonomy" id="570277"/>
    <lineage>
        <taxon>Bacteria</taxon>
        <taxon>Pseudomonadati</taxon>
        <taxon>Pseudomonadota</taxon>
        <taxon>Gammaproteobacteria</taxon>
        <taxon>Oceanospirillales</taxon>
        <taxon>Endozoicomonadaceae</taxon>
        <taxon>Endozoicomonas</taxon>
    </lineage>
</organism>
<evidence type="ECO:0000313" key="2">
    <source>
        <dbReference type="EMBL" id="AMO58725.1"/>
    </source>
</evidence>
<dbReference type="EMBL" id="CP013251">
    <property type="protein sequence ID" value="AMO58725.1"/>
    <property type="molecule type" value="Genomic_DNA"/>
</dbReference>
<dbReference type="PATRIC" id="fig|570277.3.peg.5160"/>
<dbReference type="Gene3D" id="3.90.550.10">
    <property type="entry name" value="Spore Coat Polysaccharide Biosynthesis Protein SpsA, Chain A"/>
    <property type="match status" value="1"/>
</dbReference>